<dbReference type="Gene3D" id="2.160.20.10">
    <property type="entry name" value="Single-stranded right-handed beta-helix, Pectin lyase-like"/>
    <property type="match status" value="1"/>
</dbReference>
<dbReference type="Proteomes" id="UP000324020">
    <property type="component" value="Unassembled WGS sequence"/>
</dbReference>
<gene>
    <name evidence="2" type="ORF">SAMN04488067_10332</name>
</gene>
<dbReference type="EMBL" id="FNBO01000003">
    <property type="protein sequence ID" value="SDF26594.1"/>
    <property type="molecule type" value="Genomic_DNA"/>
</dbReference>
<dbReference type="OrthoDB" id="202667at2157"/>
<keyword evidence="3" id="KW-1185">Reference proteome</keyword>
<dbReference type="RefSeq" id="WP_149797907.1">
    <property type="nucleotide sequence ID" value="NZ_FNBO01000003.1"/>
</dbReference>
<feature type="region of interest" description="Disordered" evidence="1">
    <location>
        <begin position="459"/>
        <end position="479"/>
    </location>
</feature>
<dbReference type="AlphaFoldDB" id="A0A1G7JP64"/>
<dbReference type="NCBIfam" id="TIGR01409">
    <property type="entry name" value="TAT_signal_seq"/>
    <property type="match status" value="1"/>
</dbReference>
<sequence length="479" mass="50699">MERRELLKRAGVGGAVGVTGIVAYDRLRDDGEPAGAGESAPNDSDPPAEDDEEPPPRYADEFGTVADVVRAGADPSGSEPIGDVLTDLAGDDTLLSFPAGTYRFPRVELSGFDHLGIAAAGDERPTFRAPAGSCGDMGRHARFLDVTDFLLDGIDFEFGAEGAGGSVAVIAAGDAVVRDVTVEGSCRNQTSMFRMEIRNPDGTGVAENVRVRDDQDSTWMTGAYVGEEHSGEITFRGCEFSEFTDNGLYGSAPGVEGGGDGAVHTVDGRFENNNISNIRLGSTGSTARGDSVVVESAPDAERVNLRGIRFRRGSEQTVEDCEVRFGSAVRESFGAIVYHADNRGARVIDSHVTVDSDGVPAVRAFYATDEAGGAPVLEGLTIDGEARRGFAVDVEGRNGTSIRNCAIEQSGGNRDGIRLAYSEDCELVDSRVDVTGYPLILRDASVAIRNTTFVTPDGERHVDRMDAGPGDFRPEAWAS</sequence>
<feature type="region of interest" description="Disordered" evidence="1">
    <location>
        <begin position="27"/>
        <end position="59"/>
    </location>
</feature>
<dbReference type="SUPFAM" id="SSF51126">
    <property type="entry name" value="Pectin lyase-like"/>
    <property type="match status" value="2"/>
</dbReference>
<evidence type="ECO:0000313" key="2">
    <source>
        <dbReference type="EMBL" id="SDF26594.1"/>
    </source>
</evidence>
<name>A0A1G7JP64_9EURY</name>
<reference evidence="2 3" key="1">
    <citation type="submission" date="2016-10" db="EMBL/GenBank/DDBJ databases">
        <authorList>
            <person name="Varghese N."/>
            <person name="Submissions S."/>
        </authorList>
    </citation>
    <scope>NUCLEOTIDE SEQUENCE [LARGE SCALE GENOMIC DNA]</scope>
    <source>
        <strain evidence="2 3">CGMCC 1.3527</strain>
    </source>
</reference>
<organism evidence="2 3">
    <name type="scientific">Halorubrum xinjiangense</name>
    <dbReference type="NCBI Taxonomy" id="261291"/>
    <lineage>
        <taxon>Archaea</taxon>
        <taxon>Methanobacteriati</taxon>
        <taxon>Methanobacteriota</taxon>
        <taxon>Stenosarchaea group</taxon>
        <taxon>Halobacteria</taxon>
        <taxon>Halobacteriales</taxon>
        <taxon>Haloferacaceae</taxon>
        <taxon>Halorubrum</taxon>
    </lineage>
</organism>
<dbReference type="InterPro" id="IPR012334">
    <property type="entry name" value="Pectin_lyas_fold"/>
</dbReference>
<dbReference type="InterPro" id="IPR019546">
    <property type="entry name" value="TAT_signal_bac_arc"/>
</dbReference>
<protein>
    <submittedName>
        <fullName evidence="2">Tat (Twin-arginine translocation) pathway signal sequence</fullName>
    </submittedName>
</protein>
<evidence type="ECO:0000256" key="1">
    <source>
        <dbReference type="SAM" id="MobiDB-lite"/>
    </source>
</evidence>
<proteinExistence type="predicted"/>
<evidence type="ECO:0000313" key="3">
    <source>
        <dbReference type="Proteomes" id="UP000324020"/>
    </source>
</evidence>
<accession>A0A1G7JP64</accession>
<dbReference type="InterPro" id="IPR011050">
    <property type="entry name" value="Pectin_lyase_fold/virulence"/>
</dbReference>